<evidence type="ECO:0000256" key="2">
    <source>
        <dbReference type="ARBA" id="ARBA00022723"/>
    </source>
</evidence>
<dbReference type="SUPFAM" id="SSF57701">
    <property type="entry name" value="Zn2/Cys6 DNA-binding domain"/>
    <property type="match status" value="1"/>
</dbReference>
<dbReference type="HOGENOM" id="CLU_041305_0_0_1"/>
<dbReference type="OrthoDB" id="39175at2759"/>
<sequence length="508" mass="58085">MTSSSAHRRATPPGGISKPLKRGKACLTCRFLKIRCDGVRPVCGPCQRTPKDDPCEYADGPGRSRLRVLEETVSRLEARLREYEHPDETRLVDHSYQVQQLFLQGDKVDISAVPEASRADRVDLHVQSSMLHVPEALNLYFTNFDGSGQYYEEAQDISSHRVNIDTHLQRTDPRSYYPSVHQSAIRDMSIGTNIQQELGNPQSSHAHSDLSSFNDSDPYSIYDQPLGKGDMYFSKIMSYHDSQLQRSHQRDHNLGPFAFPFASSLQKAGISSSFFPPQQSYQSGLQIASTQGQIHAENITQYPQSSPAHRGHAMYPTRSHQIASSICRFRKDDGTECGLLMNKDNVDSHIYSHLPKVYTKNERIPQMLCWWQLETGKECGQLCKDAKVLFRHVHTHHKIKVTCPYPLCKEHLSRGRQDVIWRHLERVHGLPIHPKRRSERHFNGDRFCSGYPKKEALTWNDIRELYGENSREWSEVETKIQEEKASAGEESVSEIVMTAFEDNLLSYT</sequence>
<dbReference type="PROSITE" id="PS00463">
    <property type="entry name" value="ZN2_CY6_FUNGAL_1"/>
    <property type="match status" value="1"/>
</dbReference>
<comment type="subcellular location">
    <subcellularLocation>
        <location evidence="1">Nucleus</location>
    </subcellularLocation>
</comment>
<evidence type="ECO:0000256" key="5">
    <source>
        <dbReference type="ARBA" id="ARBA00023242"/>
    </source>
</evidence>
<accession>A0A0D0BE68</accession>
<dbReference type="PANTHER" id="PTHR47338">
    <property type="entry name" value="ZN(II)2CYS6 TRANSCRIPTION FACTOR (EUROFUNG)-RELATED"/>
    <property type="match status" value="1"/>
</dbReference>
<dbReference type="Pfam" id="PF00172">
    <property type="entry name" value="Zn_clus"/>
    <property type="match status" value="1"/>
</dbReference>
<dbReference type="InterPro" id="IPR050815">
    <property type="entry name" value="TF_fung"/>
</dbReference>
<dbReference type="Gene3D" id="4.10.240.10">
    <property type="entry name" value="Zn(2)-C6 fungal-type DNA-binding domain"/>
    <property type="match status" value="1"/>
</dbReference>
<evidence type="ECO:0000259" key="7">
    <source>
        <dbReference type="PROSITE" id="PS50048"/>
    </source>
</evidence>
<evidence type="ECO:0000313" key="8">
    <source>
        <dbReference type="EMBL" id="KIK62035.1"/>
    </source>
</evidence>
<keyword evidence="2" id="KW-0479">Metal-binding</keyword>
<dbReference type="SMART" id="SM00066">
    <property type="entry name" value="GAL4"/>
    <property type="match status" value="1"/>
</dbReference>
<dbReference type="PANTHER" id="PTHR47338:SF29">
    <property type="entry name" value="ZN(2)-C6 FUNGAL-TYPE DOMAIN-CONTAINING PROTEIN"/>
    <property type="match status" value="1"/>
</dbReference>
<dbReference type="InterPro" id="IPR001138">
    <property type="entry name" value="Zn2Cys6_DnaBD"/>
</dbReference>
<dbReference type="EMBL" id="KN834769">
    <property type="protein sequence ID" value="KIK62035.1"/>
    <property type="molecule type" value="Genomic_DNA"/>
</dbReference>
<dbReference type="CDD" id="cd00067">
    <property type="entry name" value="GAL4"/>
    <property type="match status" value="1"/>
</dbReference>
<dbReference type="GO" id="GO:0008270">
    <property type="term" value="F:zinc ion binding"/>
    <property type="evidence" value="ECO:0007669"/>
    <property type="project" value="InterPro"/>
</dbReference>
<evidence type="ECO:0000256" key="1">
    <source>
        <dbReference type="ARBA" id="ARBA00004123"/>
    </source>
</evidence>
<dbReference type="GO" id="GO:0005634">
    <property type="term" value="C:nucleus"/>
    <property type="evidence" value="ECO:0007669"/>
    <property type="project" value="UniProtKB-SubCell"/>
</dbReference>
<evidence type="ECO:0000256" key="4">
    <source>
        <dbReference type="ARBA" id="ARBA00023163"/>
    </source>
</evidence>
<organism evidence="8 9">
    <name type="scientific">Collybiopsis luxurians FD-317 M1</name>
    <dbReference type="NCBI Taxonomy" id="944289"/>
    <lineage>
        <taxon>Eukaryota</taxon>
        <taxon>Fungi</taxon>
        <taxon>Dikarya</taxon>
        <taxon>Basidiomycota</taxon>
        <taxon>Agaricomycotina</taxon>
        <taxon>Agaricomycetes</taxon>
        <taxon>Agaricomycetidae</taxon>
        <taxon>Agaricales</taxon>
        <taxon>Marasmiineae</taxon>
        <taxon>Omphalotaceae</taxon>
        <taxon>Collybiopsis</taxon>
        <taxon>Collybiopsis luxurians</taxon>
    </lineage>
</organism>
<dbReference type="InterPro" id="IPR036864">
    <property type="entry name" value="Zn2-C6_fun-type_DNA-bd_sf"/>
</dbReference>
<keyword evidence="9" id="KW-1185">Reference proteome</keyword>
<dbReference type="Proteomes" id="UP000053593">
    <property type="component" value="Unassembled WGS sequence"/>
</dbReference>
<evidence type="ECO:0000256" key="6">
    <source>
        <dbReference type="SAM" id="MobiDB-lite"/>
    </source>
</evidence>
<evidence type="ECO:0000313" key="9">
    <source>
        <dbReference type="Proteomes" id="UP000053593"/>
    </source>
</evidence>
<protein>
    <recommendedName>
        <fullName evidence="7">Zn(2)-C6 fungal-type domain-containing protein</fullName>
    </recommendedName>
</protein>
<dbReference type="PROSITE" id="PS50048">
    <property type="entry name" value="ZN2_CY6_FUNGAL_2"/>
    <property type="match status" value="1"/>
</dbReference>
<feature type="domain" description="Zn(2)-C6 fungal-type" evidence="7">
    <location>
        <begin position="25"/>
        <end position="57"/>
    </location>
</feature>
<keyword evidence="3" id="KW-0805">Transcription regulation</keyword>
<gene>
    <name evidence="8" type="ORF">GYMLUDRAFT_260551</name>
</gene>
<proteinExistence type="predicted"/>
<keyword evidence="4" id="KW-0804">Transcription</keyword>
<dbReference type="AlphaFoldDB" id="A0A0D0BE68"/>
<feature type="region of interest" description="Disordered" evidence="6">
    <location>
        <begin position="196"/>
        <end position="216"/>
    </location>
</feature>
<dbReference type="GO" id="GO:0000981">
    <property type="term" value="F:DNA-binding transcription factor activity, RNA polymerase II-specific"/>
    <property type="evidence" value="ECO:0007669"/>
    <property type="project" value="InterPro"/>
</dbReference>
<reference evidence="8 9" key="1">
    <citation type="submission" date="2014-04" db="EMBL/GenBank/DDBJ databases">
        <title>Evolutionary Origins and Diversification of the Mycorrhizal Mutualists.</title>
        <authorList>
            <consortium name="DOE Joint Genome Institute"/>
            <consortium name="Mycorrhizal Genomics Consortium"/>
            <person name="Kohler A."/>
            <person name="Kuo A."/>
            <person name="Nagy L.G."/>
            <person name="Floudas D."/>
            <person name="Copeland A."/>
            <person name="Barry K.W."/>
            <person name="Cichocki N."/>
            <person name="Veneault-Fourrey C."/>
            <person name="LaButti K."/>
            <person name="Lindquist E.A."/>
            <person name="Lipzen A."/>
            <person name="Lundell T."/>
            <person name="Morin E."/>
            <person name="Murat C."/>
            <person name="Riley R."/>
            <person name="Ohm R."/>
            <person name="Sun H."/>
            <person name="Tunlid A."/>
            <person name="Henrissat B."/>
            <person name="Grigoriev I.V."/>
            <person name="Hibbett D.S."/>
            <person name="Martin F."/>
        </authorList>
    </citation>
    <scope>NUCLEOTIDE SEQUENCE [LARGE SCALE GENOMIC DNA]</scope>
    <source>
        <strain evidence="8 9">FD-317 M1</strain>
    </source>
</reference>
<keyword evidence="5" id="KW-0539">Nucleus</keyword>
<name>A0A0D0BE68_9AGAR</name>
<evidence type="ECO:0000256" key="3">
    <source>
        <dbReference type="ARBA" id="ARBA00023015"/>
    </source>
</evidence>